<comment type="caution">
    <text evidence="12">The sequence shown here is derived from an EMBL/GenBank/DDBJ whole genome shotgun (WGS) entry which is preliminary data.</text>
</comment>
<dbReference type="GO" id="GO:0043023">
    <property type="term" value="F:ribosomal large subunit binding"/>
    <property type="evidence" value="ECO:0007669"/>
    <property type="project" value="UniProtKB-UniRule"/>
</dbReference>
<dbReference type="EC" id="3.6.4.-" evidence="9"/>
<feature type="coiled-coil region" evidence="10">
    <location>
        <begin position="548"/>
        <end position="575"/>
    </location>
</feature>
<dbReference type="Proteomes" id="UP000823614">
    <property type="component" value="Unassembled WGS sequence"/>
</dbReference>
<dbReference type="GO" id="GO:0140664">
    <property type="term" value="F:ATP-dependent DNA damage sensor activity"/>
    <property type="evidence" value="ECO:0007669"/>
    <property type="project" value="InterPro"/>
</dbReference>
<evidence type="ECO:0000256" key="6">
    <source>
        <dbReference type="ARBA" id="ARBA00022840"/>
    </source>
</evidence>
<dbReference type="InterPro" id="IPR005747">
    <property type="entry name" value="MutS2"/>
</dbReference>
<evidence type="ECO:0000256" key="5">
    <source>
        <dbReference type="ARBA" id="ARBA00022801"/>
    </source>
</evidence>
<dbReference type="GO" id="GO:0045910">
    <property type="term" value="P:negative regulation of DNA recombination"/>
    <property type="evidence" value="ECO:0007669"/>
    <property type="project" value="InterPro"/>
</dbReference>
<dbReference type="GO" id="GO:0072344">
    <property type="term" value="P:rescue of stalled ribosome"/>
    <property type="evidence" value="ECO:0007669"/>
    <property type="project" value="UniProtKB-UniRule"/>
</dbReference>
<dbReference type="InterPro" id="IPR036063">
    <property type="entry name" value="Smr_dom_sf"/>
</dbReference>
<dbReference type="InterPro" id="IPR000432">
    <property type="entry name" value="DNA_mismatch_repair_MutS_C"/>
</dbReference>
<reference evidence="12" key="1">
    <citation type="submission" date="2020-10" db="EMBL/GenBank/DDBJ databases">
        <authorList>
            <person name="Gilroy R."/>
        </authorList>
    </citation>
    <scope>NUCLEOTIDE SEQUENCE</scope>
    <source>
        <strain evidence="12">C6-149</strain>
    </source>
</reference>
<dbReference type="Gene3D" id="3.30.1370.110">
    <property type="match status" value="1"/>
</dbReference>
<gene>
    <name evidence="9" type="primary">mutS2</name>
    <name evidence="9" type="synonym">rqcU</name>
    <name evidence="12" type="ORF">IAA89_03380</name>
</gene>
<proteinExistence type="inferred from homology"/>
<dbReference type="SMART" id="SM00533">
    <property type="entry name" value="MUTSd"/>
    <property type="match status" value="1"/>
</dbReference>
<dbReference type="Pfam" id="PF20297">
    <property type="entry name" value="MSSS"/>
    <property type="match status" value="1"/>
</dbReference>
<evidence type="ECO:0000256" key="9">
    <source>
        <dbReference type="HAMAP-Rule" id="MF_00092"/>
    </source>
</evidence>
<keyword evidence="8 9" id="KW-0238">DNA-binding</keyword>
<keyword evidence="5 9" id="KW-0378">Hydrolase</keyword>
<dbReference type="PROSITE" id="PS50828">
    <property type="entry name" value="SMR"/>
    <property type="match status" value="1"/>
</dbReference>
<keyword evidence="4 9" id="KW-0255">Endonuclease</keyword>
<dbReference type="PIRSF" id="PIRSF005814">
    <property type="entry name" value="MutS_YshD"/>
    <property type="match status" value="1"/>
</dbReference>
<evidence type="ECO:0000256" key="10">
    <source>
        <dbReference type="SAM" id="Coils"/>
    </source>
</evidence>
<dbReference type="SUPFAM" id="SSF48334">
    <property type="entry name" value="DNA repair protein MutS, domain III"/>
    <property type="match status" value="1"/>
</dbReference>
<keyword evidence="6 9" id="KW-0067">ATP-binding</keyword>
<keyword evidence="3 9" id="KW-0547">Nucleotide-binding</keyword>
<reference evidence="12" key="2">
    <citation type="journal article" date="2021" name="PeerJ">
        <title>Extensive microbial diversity within the chicken gut microbiome revealed by metagenomics and culture.</title>
        <authorList>
            <person name="Gilroy R."/>
            <person name="Ravi A."/>
            <person name="Getino M."/>
            <person name="Pursley I."/>
            <person name="Horton D.L."/>
            <person name="Alikhan N.F."/>
            <person name="Baker D."/>
            <person name="Gharbi K."/>
            <person name="Hall N."/>
            <person name="Watson M."/>
            <person name="Adriaenssens E.M."/>
            <person name="Foster-Nyarko E."/>
            <person name="Jarju S."/>
            <person name="Secka A."/>
            <person name="Antonio M."/>
            <person name="Oren A."/>
            <person name="Chaudhuri R.R."/>
            <person name="La Ragione R."/>
            <person name="Hildebrand F."/>
            <person name="Pallen M.J."/>
        </authorList>
    </citation>
    <scope>NUCLEOTIDE SEQUENCE</scope>
    <source>
        <strain evidence="12">C6-149</strain>
    </source>
</reference>
<comment type="function">
    <text evidence="9">Endonuclease that is involved in the suppression of homologous recombination and thus may have a key role in the control of bacterial genetic diversity.</text>
</comment>
<comment type="similarity">
    <text evidence="9">Belongs to the DNA mismatch repair MutS family. MutS2 subfamily.</text>
</comment>
<dbReference type="InterPro" id="IPR046893">
    <property type="entry name" value="MSSS"/>
</dbReference>
<dbReference type="PROSITE" id="PS00486">
    <property type="entry name" value="DNA_MISMATCH_REPAIR_2"/>
    <property type="match status" value="1"/>
</dbReference>
<dbReference type="GO" id="GO:0005524">
    <property type="term" value="F:ATP binding"/>
    <property type="evidence" value="ECO:0007669"/>
    <property type="project" value="UniProtKB-UniRule"/>
</dbReference>
<keyword evidence="2 9" id="KW-0699">rRNA-binding</keyword>
<dbReference type="PANTHER" id="PTHR48466">
    <property type="entry name" value="OS10G0509000 PROTEIN-RELATED"/>
    <property type="match status" value="1"/>
</dbReference>
<dbReference type="InterPro" id="IPR007696">
    <property type="entry name" value="DNA_mismatch_repair_MutS_core"/>
</dbReference>
<dbReference type="Gene3D" id="3.40.50.300">
    <property type="entry name" value="P-loop containing nucleotide triphosphate hydrolases"/>
    <property type="match status" value="1"/>
</dbReference>
<dbReference type="EC" id="3.1.-.-" evidence="9"/>
<comment type="function">
    <text evidence="9">Acts as a ribosome collision sensor, splitting the ribosome into its 2 subunits. Detects stalled/collided 70S ribosomes which it binds and splits by an ATP-hydrolysis driven conformational change. Acts upstream of the ribosome quality control system (RQC), a ribosome-associated complex that mediates the extraction of incompletely synthesized nascent chains from stalled ribosomes and their subsequent degradation. Probably generates substrates for RQC.</text>
</comment>
<dbReference type="FunFam" id="3.40.50.300:FF:000830">
    <property type="entry name" value="Endonuclease MutS2"/>
    <property type="match status" value="1"/>
</dbReference>
<dbReference type="Pfam" id="PF01713">
    <property type="entry name" value="Smr"/>
    <property type="match status" value="1"/>
</dbReference>
<dbReference type="Pfam" id="PF00488">
    <property type="entry name" value="MutS_V"/>
    <property type="match status" value="1"/>
</dbReference>
<dbReference type="Gene3D" id="1.10.1420.10">
    <property type="match status" value="2"/>
</dbReference>
<dbReference type="GO" id="GO:0004519">
    <property type="term" value="F:endonuclease activity"/>
    <property type="evidence" value="ECO:0007669"/>
    <property type="project" value="UniProtKB-UniRule"/>
</dbReference>
<organism evidence="12 13">
    <name type="scientific">Candidatus Gallilactobacillus intestinavium</name>
    <dbReference type="NCBI Taxonomy" id="2840838"/>
    <lineage>
        <taxon>Bacteria</taxon>
        <taxon>Bacillati</taxon>
        <taxon>Bacillota</taxon>
        <taxon>Bacilli</taxon>
        <taxon>Lactobacillales</taxon>
        <taxon>Lactobacillaceae</taxon>
        <taxon>Lactobacillaceae incertae sedis</taxon>
        <taxon>Candidatus Gallilactobacillus</taxon>
    </lineage>
</organism>
<dbReference type="NCBIfam" id="TIGR01069">
    <property type="entry name" value="mutS2"/>
    <property type="match status" value="1"/>
</dbReference>
<accession>A0A9D9E6J1</accession>
<evidence type="ECO:0000256" key="2">
    <source>
        <dbReference type="ARBA" id="ARBA00022730"/>
    </source>
</evidence>
<dbReference type="GO" id="GO:0006298">
    <property type="term" value="P:mismatch repair"/>
    <property type="evidence" value="ECO:0007669"/>
    <property type="project" value="InterPro"/>
</dbReference>
<dbReference type="GO" id="GO:0030983">
    <property type="term" value="F:mismatched DNA binding"/>
    <property type="evidence" value="ECO:0007669"/>
    <property type="project" value="InterPro"/>
</dbReference>
<dbReference type="SMART" id="SM00463">
    <property type="entry name" value="SMR"/>
    <property type="match status" value="1"/>
</dbReference>
<dbReference type="HAMAP" id="MF_00092">
    <property type="entry name" value="MutS2"/>
    <property type="match status" value="1"/>
</dbReference>
<dbReference type="AlphaFoldDB" id="A0A9D9E6J1"/>
<feature type="domain" description="Smr" evidence="11">
    <location>
        <begin position="707"/>
        <end position="780"/>
    </location>
</feature>
<sequence>MIDNWSIEELEFNKVKNNVSSYIHSTIGQKILNNLKPSSDVNTIKRNLSETKDAVNLLNQNFELPISNFNDLTFELNRLSKKAYLNNEELLHLKDFLNLLNKFKYFFESVNKNNIVLFSLSYYHEHLIFFSNLLKKLNNCLDDRGNIKDEASDTLKLVRNKISSLKLRLSDFIDKVIKKNKSYLTEINYTKRNGYYVIPVKSEYRGKINGTIIDKSQSGQTLYIEPLELEKLRENLHSLKLTEKNEELKILKQLSEIFFPYVKDLKLDLQIIGKLDFINAKAKYALALNAIEPEISDCVKLKSVWHPLIDKNKAISNDIVLDNHKKIMIITGPNTGGKTITLKTLGLNQLMAQSGLFITAKYDSKIKVFDNIFSDIGDDQSIEASLSTFSAHIKKIINIINKSSNNSLILLDELGSGTDPKEGASLAISILQYLNKLNSMVLATTHYSEVKVYGIDSPNVINASMEFNENTFQPTYKLLIGIPGQSEALSIASKLGLNKDIIENAKSLLDDDQKNVNHTINRLVHQTKFFKDATDRLMKTLNCSEKLLKNITVIFNQLNKQKNNLINEAKIKANEIVKKTKLKSDQLISQARQVNKNGLNEKSIIDIQTGLNNLRQNPNYFENDKIRLNDNTNNKFQIGDSVLVIPYNQEGTLLEKVNDDVWKLQLGSLKTKINIKDLRLIKSTNNEFTKHDLKFSSKVTTLGKSKLDLRGFRYDEAIHKLDKFIDSALLNNLEVVTIVHGKGSGILRKAVSNYLNEKKLKHEFAPINEGGDGATIVYLK</sequence>
<comment type="subunit">
    <text evidence="9">Homodimer. Binds to stalled ribosomes, contacting rRNA.</text>
</comment>
<dbReference type="SMART" id="SM00534">
    <property type="entry name" value="MUTSac"/>
    <property type="match status" value="1"/>
</dbReference>
<evidence type="ECO:0000256" key="3">
    <source>
        <dbReference type="ARBA" id="ARBA00022741"/>
    </source>
</evidence>
<dbReference type="SUPFAM" id="SSF52540">
    <property type="entry name" value="P-loop containing nucleoside triphosphate hydrolases"/>
    <property type="match status" value="1"/>
</dbReference>
<evidence type="ECO:0000256" key="8">
    <source>
        <dbReference type="ARBA" id="ARBA00023125"/>
    </source>
</evidence>
<dbReference type="InterPro" id="IPR036187">
    <property type="entry name" value="DNA_mismatch_repair_MutS_sf"/>
</dbReference>
<dbReference type="SUPFAM" id="SSF160443">
    <property type="entry name" value="SMR domain-like"/>
    <property type="match status" value="1"/>
</dbReference>
<evidence type="ECO:0000259" key="11">
    <source>
        <dbReference type="PROSITE" id="PS50828"/>
    </source>
</evidence>
<dbReference type="InterPro" id="IPR002625">
    <property type="entry name" value="Smr_dom"/>
</dbReference>
<dbReference type="PANTHER" id="PTHR48466:SF2">
    <property type="entry name" value="OS10G0509000 PROTEIN"/>
    <property type="match status" value="1"/>
</dbReference>
<feature type="binding site" evidence="9">
    <location>
        <begin position="332"/>
        <end position="339"/>
    </location>
    <ligand>
        <name>ATP</name>
        <dbReference type="ChEBI" id="CHEBI:30616"/>
    </ligand>
</feature>
<evidence type="ECO:0000256" key="7">
    <source>
        <dbReference type="ARBA" id="ARBA00022884"/>
    </source>
</evidence>
<evidence type="ECO:0000313" key="13">
    <source>
        <dbReference type="Proteomes" id="UP000823614"/>
    </source>
</evidence>
<name>A0A9D9E6J1_9LACO</name>
<dbReference type="EMBL" id="JADIMP010000053">
    <property type="protein sequence ID" value="MBO8441472.1"/>
    <property type="molecule type" value="Genomic_DNA"/>
</dbReference>
<keyword evidence="7 9" id="KW-0694">RNA-binding</keyword>
<evidence type="ECO:0000313" key="12">
    <source>
        <dbReference type="EMBL" id="MBO8441472.1"/>
    </source>
</evidence>
<dbReference type="InterPro" id="IPR045076">
    <property type="entry name" value="MutS"/>
</dbReference>
<protein>
    <recommendedName>
        <fullName evidence="9">Endonuclease MutS2</fullName>
        <ecNumber evidence="9">3.1.-.-</ecNumber>
    </recommendedName>
    <alternativeName>
        <fullName evidence="9">Ribosome-associated protein quality control-upstream factor</fullName>
        <shortName evidence="9">RQC-upstream factor</shortName>
        <shortName evidence="9">RqcU</shortName>
        <ecNumber evidence="9">3.6.4.-</ecNumber>
    </alternativeName>
</protein>
<keyword evidence="10" id="KW-0175">Coiled coil</keyword>
<dbReference type="GO" id="GO:0019843">
    <property type="term" value="F:rRNA binding"/>
    <property type="evidence" value="ECO:0007669"/>
    <property type="project" value="UniProtKB-UniRule"/>
</dbReference>
<evidence type="ECO:0000256" key="4">
    <source>
        <dbReference type="ARBA" id="ARBA00022759"/>
    </source>
</evidence>
<evidence type="ECO:0000256" key="1">
    <source>
        <dbReference type="ARBA" id="ARBA00022722"/>
    </source>
</evidence>
<dbReference type="InterPro" id="IPR027417">
    <property type="entry name" value="P-loop_NTPase"/>
</dbReference>
<keyword evidence="1 9" id="KW-0540">Nuclease</keyword>
<dbReference type="GO" id="GO:0016887">
    <property type="term" value="F:ATP hydrolysis activity"/>
    <property type="evidence" value="ECO:0007669"/>
    <property type="project" value="InterPro"/>
</dbReference>